<name>A0ABW3HE97_9GAMM</name>
<reference evidence="3" key="1">
    <citation type="journal article" date="2019" name="Int. J. Syst. Evol. Microbiol.">
        <title>The Global Catalogue of Microorganisms (GCM) 10K type strain sequencing project: providing services to taxonomists for standard genome sequencing and annotation.</title>
        <authorList>
            <consortium name="The Broad Institute Genomics Platform"/>
            <consortium name="The Broad Institute Genome Sequencing Center for Infectious Disease"/>
            <person name="Wu L."/>
            <person name="Ma J."/>
        </authorList>
    </citation>
    <scope>NUCLEOTIDE SEQUENCE [LARGE SCALE GENOMIC DNA]</scope>
    <source>
        <strain evidence="3">CCUG 63419</strain>
    </source>
</reference>
<dbReference type="PANTHER" id="PTHR36112">
    <property type="entry name" value="RIBOSOMAL RNA SMALL SUBUNIT METHYLTRANSFERASE J"/>
    <property type="match status" value="1"/>
</dbReference>
<feature type="binding site" evidence="1">
    <location>
        <begin position="158"/>
        <end position="159"/>
    </location>
    <ligand>
        <name>S-adenosyl-L-methionine</name>
        <dbReference type="ChEBI" id="CHEBI:59789"/>
    </ligand>
</feature>
<dbReference type="InterPro" id="IPR007536">
    <property type="entry name" value="16SrRNA_methylTrfase_J"/>
</dbReference>
<organism evidence="2 3">
    <name type="scientific">Paraperlucidibaca wandonensis</name>
    <dbReference type="NCBI Taxonomy" id="1268273"/>
    <lineage>
        <taxon>Bacteria</taxon>
        <taxon>Pseudomonadati</taxon>
        <taxon>Pseudomonadota</taxon>
        <taxon>Gammaproteobacteria</taxon>
        <taxon>Moraxellales</taxon>
        <taxon>Moraxellaceae</taxon>
        <taxon>Paraperlucidibaca</taxon>
    </lineage>
</organism>
<dbReference type="Proteomes" id="UP001597044">
    <property type="component" value="Unassembled WGS sequence"/>
</dbReference>
<keyword evidence="3" id="KW-1185">Reference proteome</keyword>
<proteinExistence type="inferred from homology"/>
<protein>
    <recommendedName>
        <fullName evidence="1">Ribosomal RNA small subunit methyltransferase J</fullName>
        <ecNumber evidence="1">2.1.1.242</ecNumber>
    </recommendedName>
    <alternativeName>
        <fullName evidence="1">16S rRNA m2G1516 methyltransferase</fullName>
    </alternativeName>
    <alternativeName>
        <fullName evidence="1">rRNA (guanine-N(2)-)-methyltransferase</fullName>
    </alternativeName>
</protein>
<keyword evidence="1 2" id="KW-0808">Transferase</keyword>
<dbReference type="PANTHER" id="PTHR36112:SF1">
    <property type="entry name" value="RIBOSOMAL RNA SMALL SUBUNIT METHYLTRANSFERASE J"/>
    <property type="match status" value="1"/>
</dbReference>
<accession>A0ABW3HE97</accession>
<feature type="binding site" evidence="1">
    <location>
        <position position="216"/>
    </location>
    <ligand>
        <name>S-adenosyl-L-methionine</name>
        <dbReference type="ChEBI" id="CHEBI:59789"/>
    </ligand>
</feature>
<evidence type="ECO:0000256" key="1">
    <source>
        <dbReference type="HAMAP-Rule" id="MF_01523"/>
    </source>
</evidence>
<sequence length="296" mass="32302">MSLALYCLTQAHAELAQEQAQRLGAIFVAGWPEQPLAGREQNQHRRQLFAGLQTRITEANDGNSQADHTDSAESVLIYDEHGLALQTLEKPLPGPVRVDFADASLQRRIANGHGAGEAVARACGLRKGATPRVLDATAGLGRDSWILASLGAQVEMVERVPLVHALLADGLRRAQQSAQLAGTAERLILHADDAQSVLRAKLLLPPEARPEVVYLDPMFPHREKSAKVKKDMWAFRHVVGSDEDADALLALARAVATKRVVVKRPRIAPDLNGDEPHQRMLGQSSRFDLYTPRALS</sequence>
<keyword evidence="1" id="KW-0698">rRNA processing</keyword>
<keyword evidence="1" id="KW-0963">Cytoplasm</keyword>
<dbReference type="GO" id="GO:0008168">
    <property type="term" value="F:methyltransferase activity"/>
    <property type="evidence" value="ECO:0007669"/>
    <property type="project" value="UniProtKB-KW"/>
</dbReference>
<comment type="catalytic activity">
    <reaction evidence="1">
        <text>guanosine(1516) in 16S rRNA + S-adenosyl-L-methionine = N(2)-methylguanosine(1516) in 16S rRNA + S-adenosyl-L-homocysteine + H(+)</text>
        <dbReference type="Rhea" id="RHEA:43220"/>
        <dbReference type="Rhea" id="RHEA-COMP:10412"/>
        <dbReference type="Rhea" id="RHEA-COMP:10413"/>
        <dbReference type="ChEBI" id="CHEBI:15378"/>
        <dbReference type="ChEBI" id="CHEBI:57856"/>
        <dbReference type="ChEBI" id="CHEBI:59789"/>
        <dbReference type="ChEBI" id="CHEBI:74269"/>
        <dbReference type="ChEBI" id="CHEBI:74481"/>
        <dbReference type="EC" id="2.1.1.242"/>
    </reaction>
</comment>
<evidence type="ECO:0000313" key="2">
    <source>
        <dbReference type="EMBL" id="MFD0949783.1"/>
    </source>
</evidence>
<dbReference type="SUPFAM" id="SSF53335">
    <property type="entry name" value="S-adenosyl-L-methionine-dependent methyltransferases"/>
    <property type="match status" value="1"/>
</dbReference>
<comment type="function">
    <text evidence="1">Specifically methylates the guanosine in position 1516 of 16S rRNA.</text>
</comment>
<dbReference type="GO" id="GO:0032259">
    <property type="term" value="P:methylation"/>
    <property type="evidence" value="ECO:0007669"/>
    <property type="project" value="UniProtKB-KW"/>
</dbReference>
<keyword evidence="1 2" id="KW-0489">Methyltransferase</keyword>
<dbReference type="HAMAP" id="MF_01523">
    <property type="entry name" value="16SrRNA_methyltr_J"/>
    <property type="match status" value="1"/>
</dbReference>
<dbReference type="InterPro" id="IPR029063">
    <property type="entry name" value="SAM-dependent_MTases_sf"/>
</dbReference>
<dbReference type="RefSeq" id="WP_340676459.1">
    <property type="nucleotide sequence ID" value="NZ_JBHTIT010000001.1"/>
</dbReference>
<dbReference type="Pfam" id="PF04445">
    <property type="entry name" value="SAM_MT"/>
    <property type="match status" value="1"/>
</dbReference>
<feature type="binding site" evidence="1">
    <location>
        <begin position="142"/>
        <end position="143"/>
    </location>
    <ligand>
        <name>S-adenosyl-L-methionine</name>
        <dbReference type="ChEBI" id="CHEBI:59789"/>
    </ligand>
</feature>
<dbReference type="Gene3D" id="3.40.50.150">
    <property type="entry name" value="Vaccinia Virus protein VP39"/>
    <property type="match status" value="1"/>
</dbReference>
<dbReference type="EMBL" id="JBHTIT010000001">
    <property type="protein sequence ID" value="MFD0949783.1"/>
    <property type="molecule type" value="Genomic_DNA"/>
</dbReference>
<comment type="subcellular location">
    <subcellularLocation>
        <location evidence="1">Cytoplasm</location>
    </subcellularLocation>
</comment>
<comment type="caution">
    <text evidence="2">The sequence shown here is derived from an EMBL/GenBank/DDBJ whole genome shotgun (WGS) entry which is preliminary data.</text>
</comment>
<comment type="similarity">
    <text evidence="1">Belongs to the methyltransferase superfamily. RsmJ family.</text>
</comment>
<comment type="caution">
    <text evidence="1">Lacks conserved residue(s) required for the propagation of feature annotation.</text>
</comment>
<dbReference type="EC" id="2.1.1.242" evidence="1"/>
<keyword evidence="1" id="KW-0949">S-adenosyl-L-methionine</keyword>
<gene>
    <name evidence="1" type="primary">rsmJ</name>
    <name evidence="2" type="ORF">ACFQ0F_05190</name>
</gene>
<evidence type="ECO:0000313" key="3">
    <source>
        <dbReference type="Proteomes" id="UP001597044"/>
    </source>
</evidence>